<dbReference type="Gene3D" id="3.40.50.1820">
    <property type="entry name" value="alpha/beta hydrolase"/>
    <property type="match status" value="1"/>
</dbReference>
<dbReference type="PANTHER" id="PTHR43798:SF33">
    <property type="entry name" value="HYDROLASE, PUTATIVE (AFU_ORTHOLOGUE AFUA_2G14860)-RELATED"/>
    <property type="match status" value="1"/>
</dbReference>
<dbReference type="GO" id="GO:0046464">
    <property type="term" value="P:acylglycerol catabolic process"/>
    <property type="evidence" value="ECO:0007669"/>
    <property type="project" value="TreeGrafter"/>
</dbReference>
<dbReference type="AlphaFoldDB" id="A0A0F9PWN1"/>
<organism evidence="2">
    <name type="scientific">marine sediment metagenome</name>
    <dbReference type="NCBI Taxonomy" id="412755"/>
    <lineage>
        <taxon>unclassified sequences</taxon>
        <taxon>metagenomes</taxon>
        <taxon>ecological metagenomes</taxon>
    </lineage>
</organism>
<gene>
    <name evidence="2" type="ORF">LCGC14_0847160</name>
</gene>
<dbReference type="EMBL" id="LAZR01002507">
    <property type="protein sequence ID" value="KKN29132.1"/>
    <property type="molecule type" value="Genomic_DNA"/>
</dbReference>
<proteinExistence type="predicted"/>
<evidence type="ECO:0000259" key="1">
    <source>
        <dbReference type="Pfam" id="PF00561"/>
    </source>
</evidence>
<sequence length="335" mass="37934">MKIQSLFLLILITFSTHAVAESKLGFRLENFDYPYPVEMMELSSQQQQLEMAYMDVKPTATAKGKTVVMFHGKNFCAATWGDTMTALLKKGYRVIAVDQVGFCKSSKPVDYQYSFHQLAANTNTLIEKLGIEHAIIMGHSMGGMLATRYALLYPSKVDALILVNPIGLEDWLAKGVPYISIKQWYQSQLKVDKASIKRYQKSTYYAGEWHPEYQHWVDMLAMQYKADRKKSAWLSAFIYDMIITQPVLYEFDQLEVPTWLFIGGKDNTAVGKGFVSDKVKKTLGHYPELAEKSAKVIPSARLVMFDDLGHSPQIQAPERFQKALIDALDSLNASP</sequence>
<dbReference type="InterPro" id="IPR029058">
    <property type="entry name" value="AB_hydrolase_fold"/>
</dbReference>
<evidence type="ECO:0000313" key="2">
    <source>
        <dbReference type="EMBL" id="KKN29132.1"/>
    </source>
</evidence>
<dbReference type="Pfam" id="PF00561">
    <property type="entry name" value="Abhydrolase_1"/>
    <property type="match status" value="1"/>
</dbReference>
<feature type="domain" description="AB hydrolase-1" evidence="1">
    <location>
        <begin position="66"/>
        <end position="317"/>
    </location>
</feature>
<comment type="caution">
    <text evidence="2">The sequence shown here is derived from an EMBL/GenBank/DDBJ whole genome shotgun (WGS) entry which is preliminary data.</text>
</comment>
<reference evidence="2" key="1">
    <citation type="journal article" date="2015" name="Nature">
        <title>Complex archaea that bridge the gap between prokaryotes and eukaryotes.</title>
        <authorList>
            <person name="Spang A."/>
            <person name="Saw J.H."/>
            <person name="Jorgensen S.L."/>
            <person name="Zaremba-Niedzwiedzka K."/>
            <person name="Martijn J."/>
            <person name="Lind A.E."/>
            <person name="van Eijk R."/>
            <person name="Schleper C."/>
            <person name="Guy L."/>
            <person name="Ettema T.J."/>
        </authorList>
    </citation>
    <scope>NUCLEOTIDE SEQUENCE</scope>
</reference>
<protein>
    <recommendedName>
        <fullName evidence="1">AB hydrolase-1 domain-containing protein</fullName>
    </recommendedName>
</protein>
<dbReference type="InterPro" id="IPR050266">
    <property type="entry name" value="AB_hydrolase_sf"/>
</dbReference>
<name>A0A0F9PWN1_9ZZZZ</name>
<dbReference type="InterPro" id="IPR000073">
    <property type="entry name" value="AB_hydrolase_1"/>
</dbReference>
<dbReference type="PRINTS" id="PR00412">
    <property type="entry name" value="EPOXHYDRLASE"/>
</dbReference>
<accession>A0A0F9PWN1</accession>
<dbReference type="GO" id="GO:0016020">
    <property type="term" value="C:membrane"/>
    <property type="evidence" value="ECO:0007669"/>
    <property type="project" value="TreeGrafter"/>
</dbReference>
<dbReference type="InterPro" id="IPR000639">
    <property type="entry name" value="Epox_hydrolase-like"/>
</dbReference>
<dbReference type="SUPFAM" id="SSF53474">
    <property type="entry name" value="alpha/beta-Hydrolases"/>
    <property type="match status" value="1"/>
</dbReference>
<dbReference type="PRINTS" id="PR00111">
    <property type="entry name" value="ABHYDROLASE"/>
</dbReference>
<dbReference type="GO" id="GO:0047372">
    <property type="term" value="F:monoacylglycerol lipase activity"/>
    <property type="evidence" value="ECO:0007669"/>
    <property type="project" value="TreeGrafter"/>
</dbReference>
<dbReference type="PANTHER" id="PTHR43798">
    <property type="entry name" value="MONOACYLGLYCEROL LIPASE"/>
    <property type="match status" value="1"/>
</dbReference>